<reference evidence="7" key="1">
    <citation type="submission" date="2020-05" db="EMBL/GenBank/DDBJ databases">
        <title>Phylogenomic resolution of chytrid fungi.</title>
        <authorList>
            <person name="Stajich J.E."/>
            <person name="Amses K."/>
            <person name="Simmons R."/>
            <person name="Seto K."/>
            <person name="Myers J."/>
            <person name="Bonds A."/>
            <person name="Quandt C.A."/>
            <person name="Barry K."/>
            <person name="Liu P."/>
            <person name="Grigoriev I."/>
            <person name="Longcore J.E."/>
            <person name="James T.Y."/>
        </authorList>
    </citation>
    <scope>NUCLEOTIDE SEQUENCE</scope>
    <source>
        <strain evidence="7">JEL0318</strain>
    </source>
</reference>
<evidence type="ECO:0000313" key="7">
    <source>
        <dbReference type="EMBL" id="KAJ3048851.1"/>
    </source>
</evidence>
<dbReference type="FunFam" id="1.10.1070.11:FF:000016">
    <property type="entry name" value="PIK1p Phosphatidylinositol 4-kinase"/>
    <property type="match status" value="1"/>
</dbReference>
<dbReference type="Gene3D" id="1.10.1070.11">
    <property type="entry name" value="Phosphatidylinositol 3-/4-kinase, catalytic domain"/>
    <property type="match status" value="1"/>
</dbReference>
<organism evidence="7 8">
    <name type="scientific">Rhizophlyctis rosea</name>
    <dbReference type="NCBI Taxonomy" id="64517"/>
    <lineage>
        <taxon>Eukaryota</taxon>
        <taxon>Fungi</taxon>
        <taxon>Fungi incertae sedis</taxon>
        <taxon>Chytridiomycota</taxon>
        <taxon>Chytridiomycota incertae sedis</taxon>
        <taxon>Chytridiomycetes</taxon>
        <taxon>Rhizophlyctidales</taxon>
        <taxon>Rhizophlyctidaceae</taxon>
        <taxon>Rhizophlyctis</taxon>
    </lineage>
</organism>
<dbReference type="InterPro" id="IPR000403">
    <property type="entry name" value="PI3/4_kinase_cat_dom"/>
</dbReference>
<keyword evidence="8" id="KW-1185">Reference proteome</keyword>
<comment type="caution">
    <text evidence="7">The sequence shown here is derived from an EMBL/GenBank/DDBJ whole genome shotgun (WGS) entry which is preliminary data.</text>
</comment>
<proteinExistence type="predicted"/>
<name>A0AAD5WZY6_9FUNG</name>
<dbReference type="GO" id="GO:0048015">
    <property type="term" value="P:phosphatidylinositol-mediated signaling"/>
    <property type="evidence" value="ECO:0007669"/>
    <property type="project" value="TreeGrafter"/>
</dbReference>
<keyword evidence="3" id="KW-0808">Transferase</keyword>
<evidence type="ECO:0000256" key="4">
    <source>
        <dbReference type="ARBA" id="ARBA00022777"/>
    </source>
</evidence>
<dbReference type="PANTHER" id="PTHR10048:SF22">
    <property type="entry name" value="PHOSPHATIDYLINOSITOL 4-KINASE BETA"/>
    <property type="match status" value="1"/>
</dbReference>
<dbReference type="SMART" id="SM00146">
    <property type="entry name" value="PI3Kc"/>
    <property type="match status" value="1"/>
</dbReference>
<comment type="catalytic activity">
    <reaction evidence="1">
        <text>a 1,2-diacyl-sn-glycero-3-phospho-(1D-myo-inositol) + ATP = a 1,2-diacyl-sn-glycero-3-phospho-(1D-myo-inositol 4-phosphate) + ADP + H(+)</text>
        <dbReference type="Rhea" id="RHEA:19877"/>
        <dbReference type="ChEBI" id="CHEBI:15378"/>
        <dbReference type="ChEBI" id="CHEBI:30616"/>
        <dbReference type="ChEBI" id="CHEBI:57880"/>
        <dbReference type="ChEBI" id="CHEBI:58178"/>
        <dbReference type="ChEBI" id="CHEBI:456216"/>
        <dbReference type="EC" id="2.7.1.67"/>
    </reaction>
</comment>
<dbReference type="InterPro" id="IPR011009">
    <property type="entry name" value="Kinase-like_dom_sf"/>
</dbReference>
<sequence length="387" mass="42955">SGLIDADAVLPEVEEKVLREEVERDKDDPSAASFRESWHYKTRRIRSQSPFGSHPSWQLVSVIVKSGADLRQEQLALQLIGEMQRIWQEDGVPVWVCFFRILPLSSDAGLIETIPDAISVHSIKKHAYAQKWNQPGLAFSLYDYFVREFGGGKPGGERFRRAQDAFMRSLAGYCVVCYLLGVKDRHNGNILLNTTGHLIHIDFGFMLSNAPGSVPGFGFELAPFKLPQEYVDILGGVGSVKFQEFRSLVKWALLSVRKRGERVWGLVEVMERDSTLPCFTGYTPKPSVTAQPSADAAPITTPFLSVPSAIPITSPTSPSLPADSESNATGKQKEHRHPVTASLKERFHLSLTEPQLGTLVDGLIDKSIGSVYTRLYDAFQYYANGVL</sequence>
<dbReference type="InterPro" id="IPR057754">
    <property type="entry name" value="PI4-kinase_beta/PIK1_cat"/>
</dbReference>
<dbReference type="GO" id="GO:0046854">
    <property type="term" value="P:phosphatidylinositol phosphate biosynthetic process"/>
    <property type="evidence" value="ECO:0007669"/>
    <property type="project" value="InterPro"/>
</dbReference>
<evidence type="ECO:0000256" key="5">
    <source>
        <dbReference type="SAM" id="MobiDB-lite"/>
    </source>
</evidence>
<feature type="non-terminal residue" evidence="7">
    <location>
        <position position="1"/>
    </location>
</feature>
<dbReference type="EMBL" id="JADGJD010000728">
    <property type="protein sequence ID" value="KAJ3048851.1"/>
    <property type="molecule type" value="Genomic_DNA"/>
</dbReference>
<dbReference type="PROSITE" id="PS50290">
    <property type="entry name" value="PI3_4_KINASE_3"/>
    <property type="match status" value="1"/>
</dbReference>
<dbReference type="Proteomes" id="UP001212841">
    <property type="component" value="Unassembled WGS sequence"/>
</dbReference>
<protein>
    <recommendedName>
        <fullName evidence="2">1-phosphatidylinositol 4-kinase</fullName>
        <ecNumber evidence="2">2.7.1.67</ecNumber>
    </recommendedName>
</protein>
<dbReference type="EC" id="2.7.1.67" evidence="2"/>
<dbReference type="SUPFAM" id="SSF56112">
    <property type="entry name" value="Protein kinase-like (PK-like)"/>
    <property type="match status" value="1"/>
</dbReference>
<dbReference type="GO" id="GO:0005737">
    <property type="term" value="C:cytoplasm"/>
    <property type="evidence" value="ECO:0007669"/>
    <property type="project" value="TreeGrafter"/>
</dbReference>
<evidence type="ECO:0000256" key="2">
    <source>
        <dbReference type="ARBA" id="ARBA00012169"/>
    </source>
</evidence>
<evidence type="ECO:0000313" key="8">
    <source>
        <dbReference type="Proteomes" id="UP001212841"/>
    </source>
</evidence>
<keyword evidence="4" id="KW-0418">Kinase</keyword>
<dbReference type="GO" id="GO:0016020">
    <property type="term" value="C:membrane"/>
    <property type="evidence" value="ECO:0007669"/>
    <property type="project" value="TreeGrafter"/>
</dbReference>
<dbReference type="AlphaFoldDB" id="A0AAD5WZY6"/>
<dbReference type="InterPro" id="IPR015433">
    <property type="entry name" value="PI3/4_kinase"/>
</dbReference>
<dbReference type="PANTHER" id="PTHR10048">
    <property type="entry name" value="PHOSPHATIDYLINOSITOL KINASE"/>
    <property type="match status" value="1"/>
</dbReference>
<dbReference type="GO" id="GO:0004430">
    <property type="term" value="F:1-phosphatidylinositol 4-kinase activity"/>
    <property type="evidence" value="ECO:0007669"/>
    <property type="project" value="UniProtKB-EC"/>
</dbReference>
<evidence type="ECO:0000256" key="3">
    <source>
        <dbReference type="ARBA" id="ARBA00022679"/>
    </source>
</evidence>
<feature type="region of interest" description="Disordered" evidence="5">
    <location>
        <begin position="314"/>
        <end position="339"/>
    </location>
</feature>
<dbReference type="PROSITE" id="PS00916">
    <property type="entry name" value="PI3_4_KINASE_2"/>
    <property type="match status" value="1"/>
</dbReference>
<dbReference type="Pfam" id="PF00454">
    <property type="entry name" value="PI3_PI4_kinase"/>
    <property type="match status" value="1"/>
</dbReference>
<evidence type="ECO:0000259" key="6">
    <source>
        <dbReference type="PROSITE" id="PS50290"/>
    </source>
</evidence>
<feature type="domain" description="PI3K/PI4K catalytic" evidence="6">
    <location>
        <begin position="27"/>
        <end position="321"/>
    </location>
</feature>
<dbReference type="InterPro" id="IPR036940">
    <property type="entry name" value="PI3/4_kinase_cat_sf"/>
</dbReference>
<accession>A0AAD5WZY6</accession>
<dbReference type="PROSITE" id="PS00915">
    <property type="entry name" value="PI3_4_KINASE_1"/>
    <property type="match status" value="1"/>
</dbReference>
<dbReference type="InterPro" id="IPR018936">
    <property type="entry name" value="PI3/4_kinase_CS"/>
</dbReference>
<gene>
    <name evidence="7" type="primary">PIK1</name>
    <name evidence="7" type="ORF">HK097_010140</name>
</gene>
<dbReference type="Gene3D" id="3.30.1010.10">
    <property type="entry name" value="Phosphatidylinositol 3-kinase Catalytic Subunit, Chain A, domain 4"/>
    <property type="match status" value="1"/>
</dbReference>
<dbReference type="CDD" id="cd05168">
    <property type="entry name" value="PI4Kc_III_beta"/>
    <property type="match status" value="1"/>
</dbReference>
<evidence type="ECO:0000256" key="1">
    <source>
        <dbReference type="ARBA" id="ARBA00001686"/>
    </source>
</evidence>